<sequence>MMTCQASYAAMRDRFIVWSAVFWGDIGDYGHAFFSETLYAICFDYPWIPPNLNTLR</sequence>
<proteinExistence type="predicted"/>
<gene>
    <name evidence="1" type="ORF">EcWSU1_01562</name>
</gene>
<protein>
    <submittedName>
        <fullName evidence="1">Uncharacterized protein</fullName>
    </submittedName>
</protein>
<dbReference type="Proteomes" id="UP000007838">
    <property type="component" value="Chromosome"/>
</dbReference>
<dbReference type="EMBL" id="CP002886">
    <property type="protein sequence ID" value="AEW73001.1"/>
    <property type="molecule type" value="Genomic_DNA"/>
</dbReference>
<dbReference type="KEGG" id="eec:EcWSU1_01562"/>
<reference evidence="1 2" key="1">
    <citation type="journal article" date="2011" name="Stand. Genomic Sci.">
        <title>Complete genome of the onion pathogen Enterobacter cloacae EcWSU1.</title>
        <authorList>
            <person name="Humann J.L."/>
            <person name="Wildung M."/>
            <person name="Cheng C.H."/>
            <person name="Lee T."/>
            <person name="Stewart J.E."/>
            <person name="Drew J.C."/>
            <person name="Triplett E.W."/>
            <person name="Main D."/>
            <person name="Schroeder B.K."/>
        </authorList>
    </citation>
    <scope>NUCLEOTIDE SEQUENCE [LARGE SCALE GENOMIC DNA]</scope>
    <source>
        <strain evidence="1 2">EcWSU1</strain>
    </source>
</reference>
<accession>G8LHV9</accession>
<evidence type="ECO:0000313" key="2">
    <source>
        <dbReference type="Proteomes" id="UP000007838"/>
    </source>
</evidence>
<name>G8LHV9_9ENTR</name>
<organism evidence="1 2">
    <name type="scientific">Enterobacter ludwigii</name>
    <dbReference type="NCBI Taxonomy" id="299767"/>
    <lineage>
        <taxon>Bacteria</taxon>
        <taxon>Pseudomonadati</taxon>
        <taxon>Pseudomonadota</taxon>
        <taxon>Gammaproteobacteria</taxon>
        <taxon>Enterobacterales</taxon>
        <taxon>Enterobacteriaceae</taxon>
        <taxon>Enterobacter</taxon>
        <taxon>Enterobacter cloacae complex</taxon>
    </lineage>
</organism>
<evidence type="ECO:0000313" key="1">
    <source>
        <dbReference type="EMBL" id="AEW73001.1"/>
    </source>
</evidence>
<dbReference type="AlphaFoldDB" id="G8LHV9"/>
<dbReference type="HOGENOM" id="CLU_3007054_0_0_6"/>